<evidence type="ECO:0000259" key="2">
    <source>
        <dbReference type="Pfam" id="PF23536"/>
    </source>
</evidence>
<reference evidence="3 4" key="1">
    <citation type="submission" date="2023-03" db="EMBL/GenBank/DDBJ databases">
        <title>Draft assemblies of triclosan tolerant bacteria isolated from returned activated sludge.</title>
        <authorList>
            <person name="Van Hamelsveld S."/>
        </authorList>
    </citation>
    <scope>NUCLEOTIDE SEQUENCE [LARGE SCALE GENOMIC DNA]</scope>
    <source>
        <strain evidence="3 4">GW210010_S58</strain>
    </source>
</reference>
<accession>A0ABT6B636</accession>
<feature type="domain" description="TraK C-terminal" evidence="2">
    <location>
        <begin position="179"/>
        <end position="287"/>
    </location>
</feature>
<organism evidence="3 4">
    <name type="scientific">Cupriavidus basilensis</name>
    <dbReference type="NCBI Taxonomy" id="68895"/>
    <lineage>
        <taxon>Bacteria</taxon>
        <taxon>Pseudomonadati</taxon>
        <taxon>Pseudomonadota</taxon>
        <taxon>Betaproteobacteria</taxon>
        <taxon>Burkholderiales</taxon>
        <taxon>Burkholderiaceae</taxon>
        <taxon>Cupriavidus</taxon>
    </lineage>
</organism>
<dbReference type="InterPro" id="IPR055397">
    <property type="entry name" value="TraK_C"/>
</dbReference>
<dbReference type="Proteomes" id="UP001216674">
    <property type="component" value="Unassembled WGS sequence"/>
</dbReference>
<dbReference type="Pfam" id="PF23536">
    <property type="entry name" value="TraK_C"/>
    <property type="match status" value="1"/>
</dbReference>
<proteinExistence type="predicted"/>
<sequence length="292" mass="31219">MRATEERAARARPDCRTTRMPALPAAARRVIALTALSFGFPTYALQVVEASDGVSVEAIVSVKEPTRIRIENAPITDVFGNIHSSQCGSGAALPTMPGSPSAAPAVPVTNPAGDVVVECDKDKGEIYIRPVGDGGKPINLFVSSASATYTLLLRRADTPADTIVIRDKTPKALHGKASQATATPSPNHIRAMKALLVAMASDRVPPDIRVEETHRPLQLWQEAKFALVRRYEGRGLVGEKYLLQNVSAEPMGLSEQEFDRDGGEVAGIAIEHHNLRPGASTSVYVIRRGGAQ</sequence>
<name>A0ABT6B636_9BURK</name>
<comment type="caution">
    <text evidence="3">The sequence shown here is derived from an EMBL/GenBank/DDBJ whole genome shotgun (WGS) entry which is preliminary data.</text>
</comment>
<feature type="domain" description="TraK N-terminal" evidence="1">
    <location>
        <begin position="49"/>
        <end position="169"/>
    </location>
</feature>
<dbReference type="Pfam" id="PF06586">
    <property type="entry name" value="TraK_N"/>
    <property type="match status" value="1"/>
</dbReference>
<protein>
    <submittedName>
        <fullName evidence="3">Type-F conjugative transfer system secretin TraK</fullName>
    </submittedName>
</protein>
<evidence type="ECO:0000259" key="1">
    <source>
        <dbReference type="Pfam" id="PF06586"/>
    </source>
</evidence>
<evidence type="ECO:0000313" key="4">
    <source>
        <dbReference type="Proteomes" id="UP001216674"/>
    </source>
</evidence>
<dbReference type="InterPro" id="IPR010563">
    <property type="entry name" value="TraK_N"/>
</dbReference>
<gene>
    <name evidence="3" type="ORF">P3W85_45110</name>
</gene>
<dbReference type="EMBL" id="JARJLM010000733">
    <property type="protein sequence ID" value="MDF3840057.1"/>
    <property type="molecule type" value="Genomic_DNA"/>
</dbReference>
<dbReference type="RefSeq" id="WP_276269621.1">
    <property type="nucleotide sequence ID" value="NZ_JARJLM010000733.1"/>
</dbReference>
<keyword evidence="4" id="KW-1185">Reference proteome</keyword>
<evidence type="ECO:0000313" key="3">
    <source>
        <dbReference type="EMBL" id="MDF3840057.1"/>
    </source>
</evidence>